<gene>
    <name evidence="1" type="ORF">M378DRAFT_916700</name>
</gene>
<reference evidence="1 2" key="1">
    <citation type="submission" date="2014-04" db="EMBL/GenBank/DDBJ databases">
        <title>Evolutionary Origins and Diversification of the Mycorrhizal Mutualists.</title>
        <authorList>
            <consortium name="DOE Joint Genome Institute"/>
            <consortium name="Mycorrhizal Genomics Consortium"/>
            <person name="Kohler A."/>
            <person name="Kuo A."/>
            <person name="Nagy L.G."/>
            <person name="Floudas D."/>
            <person name="Copeland A."/>
            <person name="Barry K.W."/>
            <person name="Cichocki N."/>
            <person name="Veneault-Fourrey C."/>
            <person name="LaButti K."/>
            <person name="Lindquist E.A."/>
            <person name="Lipzen A."/>
            <person name="Lundell T."/>
            <person name="Morin E."/>
            <person name="Murat C."/>
            <person name="Riley R."/>
            <person name="Ohm R."/>
            <person name="Sun H."/>
            <person name="Tunlid A."/>
            <person name="Henrissat B."/>
            <person name="Grigoriev I.V."/>
            <person name="Hibbett D.S."/>
            <person name="Martin F."/>
        </authorList>
    </citation>
    <scope>NUCLEOTIDE SEQUENCE [LARGE SCALE GENOMIC DNA]</scope>
    <source>
        <strain evidence="1 2">Koide BX008</strain>
    </source>
</reference>
<evidence type="ECO:0000313" key="1">
    <source>
        <dbReference type="EMBL" id="KIL60557.1"/>
    </source>
</evidence>
<organism evidence="1 2">
    <name type="scientific">Amanita muscaria (strain Koide BX008)</name>
    <dbReference type="NCBI Taxonomy" id="946122"/>
    <lineage>
        <taxon>Eukaryota</taxon>
        <taxon>Fungi</taxon>
        <taxon>Dikarya</taxon>
        <taxon>Basidiomycota</taxon>
        <taxon>Agaricomycotina</taxon>
        <taxon>Agaricomycetes</taxon>
        <taxon>Agaricomycetidae</taxon>
        <taxon>Agaricales</taxon>
        <taxon>Pluteineae</taxon>
        <taxon>Amanitaceae</taxon>
        <taxon>Amanita</taxon>
    </lineage>
</organism>
<dbReference type="Proteomes" id="UP000054549">
    <property type="component" value="Unassembled WGS sequence"/>
</dbReference>
<name>A0A0C2WGK2_AMAMK</name>
<accession>A0A0C2WGK2</accession>
<evidence type="ECO:0000313" key="2">
    <source>
        <dbReference type="Proteomes" id="UP000054549"/>
    </source>
</evidence>
<dbReference type="InParanoid" id="A0A0C2WGK2"/>
<protein>
    <submittedName>
        <fullName evidence="1">Uncharacterized protein</fullName>
    </submittedName>
</protein>
<dbReference type="EMBL" id="KN818297">
    <property type="protein sequence ID" value="KIL60557.1"/>
    <property type="molecule type" value="Genomic_DNA"/>
</dbReference>
<dbReference type="AlphaFoldDB" id="A0A0C2WGK2"/>
<dbReference type="HOGENOM" id="CLU_2454254_0_0_1"/>
<keyword evidence="2" id="KW-1185">Reference proteome</keyword>
<proteinExistence type="predicted"/>
<sequence length="89" mass="9417">MANCSCDPGCESFRSILHILGCTAPRGVVPSFIHVRGHAYVVPAVGYGSVVDPSRSGRNADFLKGGGTVGQLEQLRATCLRVAALERME</sequence>